<dbReference type="InterPro" id="IPR004794">
    <property type="entry name" value="Eubact_RibD"/>
</dbReference>
<dbReference type="NCBIfam" id="TIGR00326">
    <property type="entry name" value="eubact_ribD"/>
    <property type="match status" value="1"/>
</dbReference>
<keyword evidence="5" id="KW-0862">Zinc</keyword>
<dbReference type="EMBL" id="OB675342">
    <property type="protein sequence ID" value="CAD7235903.1"/>
    <property type="molecule type" value="Genomic_DNA"/>
</dbReference>
<dbReference type="SUPFAM" id="SSF53597">
    <property type="entry name" value="Dihydrofolate reductase-like"/>
    <property type="match status" value="1"/>
</dbReference>
<dbReference type="SUPFAM" id="SSF53927">
    <property type="entry name" value="Cytidine deaminase-like"/>
    <property type="match status" value="1"/>
</dbReference>
<dbReference type="PROSITE" id="PS51747">
    <property type="entry name" value="CYT_DCMP_DEAMINASES_2"/>
    <property type="match status" value="1"/>
</dbReference>
<protein>
    <submittedName>
        <fullName evidence="9">Uncharacterized protein</fullName>
    </submittedName>
</protein>
<gene>
    <name evidence="9" type="ORF">CTOB1V02_LOCUS13718</name>
</gene>
<dbReference type="UniPathway" id="UPA00275">
    <property type="reaction ID" value="UER00401"/>
</dbReference>
<dbReference type="OrthoDB" id="448305at2759"/>
<evidence type="ECO:0000256" key="5">
    <source>
        <dbReference type="ARBA" id="ARBA00022833"/>
    </source>
</evidence>
<dbReference type="InterPro" id="IPR016192">
    <property type="entry name" value="APOBEC/CMP_deaminase_Zn-bd"/>
</dbReference>
<dbReference type="Pfam" id="PF00383">
    <property type="entry name" value="dCMP_cyt_deam_1"/>
    <property type="match status" value="1"/>
</dbReference>
<organism evidence="9">
    <name type="scientific">Cyprideis torosa</name>
    <dbReference type="NCBI Taxonomy" id="163714"/>
    <lineage>
        <taxon>Eukaryota</taxon>
        <taxon>Metazoa</taxon>
        <taxon>Ecdysozoa</taxon>
        <taxon>Arthropoda</taxon>
        <taxon>Crustacea</taxon>
        <taxon>Oligostraca</taxon>
        <taxon>Ostracoda</taxon>
        <taxon>Podocopa</taxon>
        <taxon>Podocopida</taxon>
        <taxon>Cytherocopina</taxon>
        <taxon>Cytheroidea</taxon>
        <taxon>Cytherideidae</taxon>
        <taxon>Cyprideis</taxon>
    </lineage>
</organism>
<accession>A0A7R8WQ88</accession>
<comment type="pathway">
    <text evidence="1">Cofactor biosynthesis; riboflavin biosynthesis; 5-amino-6-(D-ribitylamino)uracil from GTP: step 2/4.</text>
</comment>
<name>A0A7R8WQ88_9CRUS</name>
<dbReference type="InterPro" id="IPR002734">
    <property type="entry name" value="RibDG_C"/>
</dbReference>
<keyword evidence="8" id="KW-0511">Multifunctional enzyme</keyword>
<dbReference type="GO" id="GO:0009231">
    <property type="term" value="P:riboflavin biosynthetic process"/>
    <property type="evidence" value="ECO:0007669"/>
    <property type="project" value="UniProtKB-UniPathway"/>
</dbReference>
<dbReference type="GO" id="GO:0008835">
    <property type="term" value="F:diaminohydroxyphosphoribosylaminopyrimidine deaminase activity"/>
    <property type="evidence" value="ECO:0007669"/>
    <property type="project" value="InterPro"/>
</dbReference>
<dbReference type="InterPro" id="IPR050765">
    <property type="entry name" value="Riboflavin_Biosynth_HTPR"/>
</dbReference>
<evidence type="ECO:0000256" key="1">
    <source>
        <dbReference type="ARBA" id="ARBA00004882"/>
    </source>
</evidence>
<proteinExistence type="predicted"/>
<evidence type="ECO:0000256" key="4">
    <source>
        <dbReference type="ARBA" id="ARBA00022723"/>
    </source>
</evidence>
<reference evidence="9" key="1">
    <citation type="submission" date="2020-11" db="EMBL/GenBank/DDBJ databases">
        <authorList>
            <person name="Tran Van P."/>
        </authorList>
    </citation>
    <scope>NUCLEOTIDE SEQUENCE</scope>
</reference>
<evidence type="ECO:0000256" key="8">
    <source>
        <dbReference type="ARBA" id="ARBA00023268"/>
    </source>
</evidence>
<evidence type="ECO:0000256" key="2">
    <source>
        <dbReference type="ARBA" id="ARBA00004910"/>
    </source>
</evidence>
<evidence type="ECO:0000256" key="7">
    <source>
        <dbReference type="ARBA" id="ARBA00023002"/>
    </source>
</evidence>
<evidence type="ECO:0000256" key="3">
    <source>
        <dbReference type="ARBA" id="ARBA00022619"/>
    </source>
</evidence>
<dbReference type="InterPro" id="IPR002125">
    <property type="entry name" value="CMP_dCMP_dom"/>
</dbReference>
<dbReference type="PIRSF" id="PIRSF006769">
    <property type="entry name" value="RibD"/>
    <property type="match status" value="1"/>
</dbReference>
<dbReference type="AlphaFoldDB" id="A0A7R8WQ88"/>
<dbReference type="CDD" id="cd01284">
    <property type="entry name" value="Riboflavin_deaminase-reductase"/>
    <property type="match status" value="1"/>
</dbReference>
<evidence type="ECO:0000313" key="9">
    <source>
        <dbReference type="EMBL" id="CAD7235903.1"/>
    </source>
</evidence>
<dbReference type="InterPro" id="IPR024072">
    <property type="entry name" value="DHFR-like_dom_sf"/>
</dbReference>
<dbReference type="PANTHER" id="PTHR38011">
    <property type="entry name" value="DIHYDROFOLATE REDUCTASE FAMILY PROTEIN (AFU_ORTHOLOGUE AFUA_8G06820)"/>
    <property type="match status" value="1"/>
</dbReference>
<keyword evidence="4" id="KW-0479">Metal-binding</keyword>
<keyword evidence="7" id="KW-0560">Oxidoreductase</keyword>
<dbReference type="Pfam" id="PF01872">
    <property type="entry name" value="RibD_C"/>
    <property type="match status" value="1"/>
</dbReference>
<dbReference type="InterPro" id="IPR016193">
    <property type="entry name" value="Cytidine_deaminase-like"/>
</dbReference>
<dbReference type="GO" id="GO:0008703">
    <property type="term" value="F:5-amino-6-(5-phosphoribosylamino)uracil reductase activity"/>
    <property type="evidence" value="ECO:0007669"/>
    <property type="project" value="InterPro"/>
</dbReference>
<dbReference type="Gene3D" id="3.40.430.10">
    <property type="entry name" value="Dihydrofolate Reductase, subunit A"/>
    <property type="match status" value="2"/>
</dbReference>
<dbReference type="PROSITE" id="PS00903">
    <property type="entry name" value="CYT_DCMP_DEAMINASES_1"/>
    <property type="match status" value="1"/>
</dbReference>
<keyword evidence="6" id="KW-0521">NADP</keyword>
<dbReference type="Gene3D" id="3.40.140.10">
    <property type="entry name" value="Cytidine Deaminase, domain 2"/>
    <property type="match status" value="1"/>
</dbReference>
<keyword evidence="3" id="KW-0686">Riboflavin biosynthesis</keyword>
<sequence>MQSALNLARQGLGRVAPNPSVGCVIVKDGHVVGRGRTADGGRPHAETRALDMVGVQAKGATAYVTLEPCAHEGETPPCATALINAGIKKVFVSIIDTDARVAGQGVAMLVKAGIDVEVGLCEDQAYDLNKGFFLRHSYNRPFISLKTATSSDGKIADANGHSKWITGELARRRAHLIRAQHDAIGVGVNTVLMDNPSLTTRLDGVEHRSKVIVFDRKSRLTGKEKIFENNPLIITNPNLQDAMRELSEQGITRLLVEGGAGLVSAFLKENLYDQLYWFKAPKAMGEGLDAIAHFNIESLTNETNLVHAEQIQLNEDTLDIYKAPSLREQRNFGRSNPET</sequence>
<comment type="pathway">
    <text evidence="2">Cofactor biosynthesis; riboflavin biosynthesis; 5-amino-6-(D-ribitylamino)uracil from GTP: step 3/4.</text>
</comment>
<dbReference type="PANTHER" id="PTHR38011:SF7">
    <property type="entry name" value="2,5-DIAMINO-6-RIBOSYLAMINO-4(3H)-PYRIMIDINONE 5'-PHOSPHATE REDUCTASE"/>
    <property type="match status" value="1"/>
</dbReference>
<evidence type="ECO:0000256" key="6">
    <source>
        <dbReference type="ARBA" id="ARBA00022857"/>
    </source>
</evidence>
<dbReference type="GO" id="GO:0008270">
    <property type="term" value="F:zinc ion binding"/>
    <property type="evidence" value="ECO:0007669"/>
    <property type="project" value="InterPro"/>
</dbReference>